<proteinExistence type="predicted"/>
<protein>
    <recommendedName>
        <fullName evidence="1">DUF5672 domain-containing protein</fullName>
    </recommendedName>
</protein>
<evidence type="ECO:0000259" key="1">
    <source>
        <dbReference type="Pfam" id="PF18922"/>
    </source>
</evidence>
<organism evidence="2 3">
    <name type="scientific">Mucilaginibacter yixingensis</name>
    <dbReference type="NCBI Taxonomy" id="1295612"/>
    <lineage>
        <taxon>Bacteria</taxon>
        <taxon>Pseudomonadati</taxon>
        <taxon>Bacteroidota</taxon>
        <taxon>Sphingobacteriia</taxon>
        <taxon>Sphingobacteriales</taxon>
        <taxon>Sphingobacteriaceae</taxon>
        <taxon>Mucilaginibacter</taxon>
    </lineage>
</organism>
<sequence>MSAQFVAVVIPVYKDIPSHNEIISLRQCLSVLGHYPIEFVGPASLNTASYCEFCSPKTPFNYNSFDDAYFKDVNGYNRLLLSKNFYKRFSNYRYILIHQLDAFVFKDELSYWCHQGYHYIGAPQVAHLNGPGEIQFLKGYSKVLNIINALFKTNYTVKNVGNGGFSLRHVTKCLGLMSLMHSKLKAWGNLNEDGFFKYAGNLLSPYFKLPTEDIALKFAVEINPQAAIASLNGSLPFGCHAFDKYEPEFWEKYIPGLKTEFANANQSARSN</sequence>
<dbReference type="Proteomes" id="UP000244168">
    <property type="component" value="Unassembled WGS sequence"/>
</dbReference>
<dbReference type="InterPro" id="IPR043729">
    <property type="entry name" value="DUF5672"/>
</dbReference>
<feature type="domain" description="DUF5672" evidence="1">
    <location>
        <begin position="61"/>
        <end position="240"/>
    </location>
</feature>
<accession>A0A2T5JFS2</accession>
<dbReference type="AlphaFoldDB" id="A0A2T5JFS2"/>
<name>A0A2T5JFS2_9SPHI</name>
<gene>
    <name evidence="2" type="ORF">C8P68_101515</name>
</gene>
<keyword evidence="3" id="KW-1185">Reference proteome</keyword>
<dbReference type="Pfam" id="PF18922">
    <property type="entry name" value="DUF5672"/>
    <property type="match status" value="1"/>
</dbReference>
<evidence type="ECO:0000313" key="3">
    <source>
        <dbReference type="Proteomes" id="UP000244168"/>
    </source>
</evidence>
<dbReference type="EMBL" id="QAOQ01000001">
    <property type="protein sequence ID" value="PTR01281.1"/>
    <property type="molecule type" value="Genomic_DNA"/>
</dbReference>
<comment type="caution">
    <text evidence="2">The sequence shown here is derived from an EMBL/GenBank/DDBJ whole genome shotgun (WGS) entry which is preliminary data.</text>
</comment>
<reference evidence="2 3" key="1">
    <citation type="submission" date="2018-04" db="EMBL/GenBank/DDBJ databases">
        <title>Genomic Encyclopedia of Archaeal and Bacterial Type Strains, Phase II (KMG-II): from individual species to whole genera.</title>
        <authorList>
            <person name="Goeker M."/>
        </authorList>
    </citation>
    <scope>NUCLEOTIDE SEQUENCE [LARGE SCALE GENOMIC DNA]</scope>
    <source>
        <strain evidence="2 3">DSM 26809</strain>
    </source>
</reference>
<evidence type="ECO:0000313" key="2">
    <source>
        <dbReference type="EMBL" id="PTR01281.1"/>
    </source>
</evidence>